<name>A0A0V8DKF1_LACLL</name>
<dbReference type="Proteomes" id="UP000053612">
    <property type="component" value="Unassembled WGS sequence"/>
</dbReference>
<protein>
    <submittedName>
        <fullName evidence="1">Uncharacterized protein</fullName>
    </submittedName>
</protein>
<proteinExistence type="predicted"/>
<dbReference type="RefSeq" id="WP_058225496.1">
    <property type="nucleotide sequence ID" value="NZ_LKLS01000217.1"/>
</dbReference>
<dbReference type="AlphaFoldDB" id="A0A0V8DKF1"/>
<sequence>MKKMMKVALVLCLSLLLGLFIAFVVVQQNNKNESKINSTNSTSTSKSTLLNEDASILTKTKEDIKKGENINKVTFESGERNDKYLFSGKKSSVLIQNWKLEVNSTGEEILKIPFTFTNKTNKTINMNDYIQDRIVVQQLSSFNNNKQDFIKINNLTKEVLVGAHQKYPGTLTIPISEKDKVGFAFGVRYVKNGSFGALQVIHDIKNDPKKF</sequence>
<accession>A0A0V8DKF1</accession>
<dbReference type="EMBL" id="LKLS01000217">
    <property type="protein sequence ID" value="KSU14036.1"/>
    <property type="molecule type" value="Genomic_DNA"/>
</dbReference>
<dbReference type="PATRIC" id="fig|1360.109.peg.2211"/>
<reference evidence="2" key="1">
    <citation type="submission" date="2015-10" db="EMBL/GenBank/DDBJ databases">
        <title>Draft Genome Sequences of 11 Lactococcus lactis subspecies cremoris strains.</title>
        <authorList>
            <person name="Wels M."/>
            <person name="Backus L."/>
            <person name="Boekhorst J."/>
            <person name="Dijkstra A."/>
            <person name="Beerthuizen M."/>
            <person name="Kelly W."/>
            <person name="Siezen R."/>
            <person name="Bachmann H."/>
            <person name="Van Hijum S."/>
        </authorList>
    </citation>
    <scope>NUCLEOTIDE SEQUENCE [LARGE SCALE GENOMIC DNA]</scope>
    <source>
        <strain evidence="2">LMG9449</strain>
    </source>
</reference>
<comment type="caution">
    <text evidence="1">The sequence shown here is derived from an EMBL/GenBank/DDBJ whole genome shotgun (WGS) entry which is preliminary data.</text>
</comment>
<organism evidence="1 2">
    <name type="scientific">Lactococcus lactis subsp. lactis</name>
    <name type="common">Streptococcus lactis</name>
    <dbReference type="NCBI Taxonomy" id="1360"/>
    <lineage>
        <taxon>Bacteria</taxon>
        <taxon>Bacillati</taxon>
        <taxon>Bacillota</taxon>
        <taxon>Bacilli</taxon>
        <taxon>Lactobacillales</taxon>
        <taxon>Streptococcaceae</taxon>
        <taxon>Lactococcus</taxon>
    </lineage>
</organism>
<evidence type="ECO:0000313" key="1">
    <source>
        <dbReference type="EMBL" id="KSU14036.1"/>
    </source>
</evidence>
<gene>
    <name evidence="1" type="ORF">LMG9449_2683</name>
</gene>
<evidence type="ECO:0000313" key="2">
    <source>
        <dbReference type="Proteomes" id="UP000053612"/>
    </source>
</evidence>